<evidence type="ECO:0000256" key="1">
    <source>
        <dbReference type="ARBA" id="ARBA00004533"/>
    </source>
</evidence>
<dbReference type="Pfam" id="PF21687">
    <property type="entry name" value="T2SSK_1st"/>
    <property type="match status" value="1"/>
</dbReference>
<keyword evidence="7" id="KW-0653">Protein transport</keyword>
<dbReference type="AlphaFoldDB" id="I0IQ08"/>
<dbReference type="Pfam" id="PF03934">
    <property type="entry name" value="T2SSK"/>
    <property type="match status" value="1"/>
</dbReference>
<reference evidence="12 13" key="1">
    <citation type="journal article" date="2012" name="J. Bacteriol.">
        <title>Complete Genome Sequence of Leptospirillum ferrooxidans Strain C2-3, Isolated from a Fresh Volcanic Ash Deposit on the Island of Miyake, Japan.</title>
        <authorList>
            <person name="Fujimura R."/>
            <person name="Sato Y."/>
            <person name="Nishizawa T."/>
            <person name="Oshima K."/>
            <person name="Kim S.-W."/>
            <person name="Hattori M."/>
            <person name="Kamijo T."/>
            <person name="Ohta H."/>
        </authorList>
    </citation>
    <scope>NUCLEOTIDE SEQUENCE [LARGE SCALE GENOMIC DNA]</scope>
    <source>
        <strain evidence="12 13">C2-3</strain>
    </source>
</reference>
<dbReference type="Proteomes" id="UP000007382">
    <property type="component" value="Chromosome"/>
</dbReference>
<reference evidence="13" key="2">
    <citation type="submission" date="2012-03" db="EMBL/GenBank/DDBJ databases">
        <title>The complete genome sequence of the pioneer microbe on fresh volcanic deposit, Leptospirillum ferrooxidans strain C2-3.</title>
        <authorList>
            <person name="Fujimura R."/>
            <person name="Sato Y."/>
            <person name="Nishizawa T."/>
            <person name="Nanba K."/>
            <person name="Oshima K."/>
            <person name="Hattori M."/>
            <person name="Kamijo T."/>
            <person name="Ohta H."/>
        </authorList>
    </citation>
    <scope>NUCLEOTIDE SEQUENCE [LARGE SCALE GENOMIC DNA]</scope>
    <source>
        <strain evidence="13">C2-3</strain>
    </source>
</reference>
<dbReference type="PATRIC" id="fig|1162668.3.peg.1996"/>
<evidence type="ECO:0000313" key="12">
    <source>
        <dbReference type="EMBL" id="BAM07357.1"/>
    </source>
</evidence>
<protein>
    <submittedName>
        <fullName evidence="12">Putative general secretion pathway protein K</fullName>
    </submittedName>
</protein>
<evidence type="ECO:0000256" key="6">
    <source>
        <dbReference type="ARBA" id="ARBA00022692"/>
    </source>
</evidence>
<dbReference type="HOGENOM" id="CLU_057294_1_2_0"/>
<keyword evidence="13" id="KW-1185">Reference proteome</keyword>
<dbReference type="Gene3D" id="1.10.40.60">
    <property type="entry name" value="EpsJ-like"/>
    <property type="match status" value="2"/>
</dbReference>
<evidence type="ECO:0000259" key="10">
    <source>
        <dbReference type="Pfam" id="PF03934"/>
    </source>
</evidence>
<keyword evidence="6" id="KW-0812">Transmembrane</keyword>
<keyword evidence="5" id="KW-0997">Cell inner membrane</keyword>
<feature type="domain" description="T2SS protein K first SAM-like" evidence="11">
    <location>
        <begin position="96"/>
        <end position="192"/>
    </location>
</feature>
<dbReference type="NCBIfam" id="NF037980">
    <property type="entry name" value="T2SS_GspK"/>
    <property type="match status" value="1"/>
</dbReference>
<dbReference type="SUPFAM" id="SSF81585">
    <property type="entry name" value="PsbU/PolX domain-like"/>
    <property type="match status" value="1"/>
</dbReference>
<evidence type="ECO:0000256" key="3">
    <source>
        <dbReference type="ARBA" id="ARBA00022448"/>
    </source>
</evidence>
<proteinExistence type="inferred from homology"/>
<feature type="domain" description="T2SS protein K second SAM-like" evidence="10">
    <location>
        <begin position="198"/>
        <end position="237"/>
    </location>
</feature>
<dbReference type="KEGG" id="lfc:LFE_1677"/>
<evidence type="ECO:0000256" key="7">
    <source>
        <dbReference type="ARBA" id="ARBA00022927"/>
    </source>
</evidence>
<gene>
    <name evidence="12" type="ordered locus">LFE_1677</name>
</gene>
<dbReference type="Gene3D" id="3.30.1300.30">
    <property type="entry name" value="GSPII I/J protein-like"/>
    <property type="match status" value="1"/>
</dbReference>
<organism evidence="12 13">
    <name type="scientific">Leptospirillum ferrooxidans (strain C2-3)</name>
    <dbReference type="NCBI Taxonomy" id="1162668"/>
    <lineage>
        <taxon>Bacteria</taxon>
        <taxon>Pseudomonadati</taxon>
        <taxon>Nitrospirota</taxon>
        <taxon>Nitrospiria</taxon>
        <taxon>Nitrospirales</taxon>
        <taxon>Nitrospiraceae</taxon>
        <taxon>Leptospirillum</taxon>
    </lineage>
</organism>
<sequence>MVLFMVVLLTLLVFRIIDRAESFLRESEIFHDNTQAYYLARSGIEAGKLEIIGSSLAAVKSGQNYTGLDQPWATPLINFPVASNMFLSGIVTDEDSKINLNQISTNGIPNLHRVGQLEKLFTLLGLPISVIPAIEVWVSGTGTSQPPPAGAYASQIPPYRPHGAPMDVLSELHQVMGMTESQFQALEPYITAESDGVVNLNTASETVIESLDPSMTPQIAASITQSRPFRTMQAVSQVVPPAVLANIQGDITIVSQTFSISAVGITGNTRQAARAYLTVNGSQAQYLSFRVGGNRLLGQIESLIESAPQSSQTTNLSIPSP</sequence>
<dbReference type="PANTHER" id="PTHR38831:SF2">
    <property type="entry name" value="TYPE II SECRETION SYSTEM PROTEIN K"/>
    <property type="match status" value="1"/>
</dbReference>
<dbReference type="SUPFAM" id="SSF158544">
    <property type="entry name" value="GspK insert domain-like"/>
    <property type="match status" value="1"/>
</dbReference>
<dbReference type="PIRSF" id="PIRSF002786">
    <property type="entry name" value="XcpX"/>
    <property type="match status" value="1"/>
</dbReference>
<dbReference type="EMBL" id="AP012342">
    <property type="protein sequence ID" value="BAM07357.1"/>
    <property type="molecule type" value="Genomic_DNA"/>
</dbReference>
<evidence type="ECO:0000256" key="9">
    <source>
        <dbReference type="ARBA" id="ARBA00023136"/>
    </source>
</evidence>
<keyword evidence="9" id="KW-0472">Membrane</keyword>
<comment type="similarity">
    <text evidence="2">Belongs to the GSP K family.</text>
</comment>
<dbReference type="InterPro" id="IPR038072">
    <property type="entry name" value="GspK_central_sf"/>
</dbReference>
<dbReference type="STRING" id="1162668.LFE_1677"/>
<evidence type="ECO:0000256" key="4">
    <source>
        <dbReference type="ARBA" id="ARBA00022475"/>
    </source>
</evidence>
<evidence type="ECO:0000256" key="2">
    <source>
        <dbReference type="ARBA" id="ARBA00007246"/>
    </source>
</evidence>
<dbReference type="GO" id="GO:0005886">
    <property type="term" value="C:plasma membrane"/>
    <property type="evidence" value="ECO:0007669"/>
    <property type="project" value="UniProtKB-SubCell"/>
</dbReference>
<evidence type="ECO:0000256" key="5">
    <source>
        <dbReference type="ARBA" id="ARBA00022519"/>
    </source>
</evidence>
<dbReference type="GO" id="GO:0009306">
    <property type="term" value="P:protein secretion"/>
    <property type="evidence" value="ECO:0007669"/>
    <property type="project" value="InterPro"/>
</dbReference>
<name>I0IQ08_LEPFC</name>
<dbReference type="PANTHER" id="PTHR38831">
    <property type="entry name" value="TYPE II SECRETION SYSTEM PROTEIN K"/>
    <property type="match status" value="1"/>
</dbReference>
<evidence type="ECO:0000313" key="13">
    <source>
        <dbReference type="Proteomes" id="UP000007382"/>
    </source>
</evidence>
<keyword evidence="4" id="KW-1003">Cell membrane</keyword>
<dbReference type="InterPro" id="IPR049031">
    <property type="entry name" value="T2SSK_SAM-like_1st"/>
</dbReference>
<keyword evidence="8" id="KW-1133">Transmembrane helix</keyword>
<dbReference type="InterPro" id="IPR049179">
    <property type="entry name" value="T2SSK_SAM-like_2nd"/>
</dbReference>
<evidence type="ECO:0000256" key="8">
    <source>
        <dbReference type="ARBA" id="ARBA00022989"/>
    </source>
</evidence>
<comment type="subcellular location">
    <subcellularLocation>
        <location evidence="1">Cell inner membrane</location>
    </subcellularLocation>
</comment>
<accession>I0IQ08</accession>
<dbReference type="InterPro" id="IPR005628">
    <property type="entry name" value="GspK"/>
</dbReference>
<dbReference type="eggNOG" id="COG3156">
    <property type="taxonomic scope" value="Bacteria"/>
</dbReference>
<evidence type="ECO:0000259" key="11">
    <source>
        <dbReference type="Pfam" id="PF21687"/>
    </source>
</evidence>
<keyword evidence="3" id="KW-0813">Transport</keyword>